<dbReference type="Proteomes" id="UP001642484">
    <property type="component" value="Unassembled WGS sequence"/>
</dbReference>
<name>A0ABP0HWP6_9DINO</name>
<reference evidence="1 2" key="1">
    <citation type="submission" date="2024-02" db="EMBL/GenBank/DDBJ databases">
        <authorList>
            <person name="Chen Y."/>
            <person name="Shah S."/>
            <person name="Dougan E. K."/>
            <person name="Thang M."/>
            <person name="Chan C."/>
        </authorList>
    </citation>
    <scope>NUCLEOTIDE SEQUENCE [LARGE SCALE GENOMIC DNA]</scope>
</reference>
<evidence type="ECO:0000313" key="2">
    <source>
        <dbReference type="Proteomes" id="UP001642484"/>
    </source>
</evidence>
<dbReference type="EMBL" id="CAXAMN010001370">
    <property type="protein sequence ID" value="CAK8994041.1"/>
    <property type="molecule type" value="Genomic_DNA"/>
</dbReference>
<accession>A0ABP0HWP6</accession>
<sequence length="132" mass="14898">MRIRRTGSLARRSKSLQGLKELALDRPGGLRLHERGAVPGGSSAALARLSFSTCQDLSLGSTSRWLHGRRRREFLLQELVEAEGCPPEVLFFGAMSKSRSKMWSERIKDAYFRKVLRAIPASKSVFCIREYT</sequence>
<protein>
    <submittedName>
        <fullName evidence="1">Uncharacterized protein</fullName>
    </submittedName>
</protein>
<evidence type="ECO:0000313" key="1">
    <source>
        <dbReference type="EMBL" id="CAK8994041.1"/>
    </source>
</evidence>
<gene>
    <name evidence="1" type="ORF">CCMP2556_LOCUS3484</name>
</gene>
<organism evidence="1 2">
    <name type="scientific">Durusdinium trenchii</name>
    <dbReference type="NCBI Taxonomy" id="1381693"/>
    <lineage>
        <taxon>Eukaryota</taxon>
        <taxon>Sar</taxon>
        <taxon>Alveolata</taxon>
        <taxon>Dinophyceae</taxon>
        <taxon>Suessiales</taxon>
        <taxon>Symbiodiniaceae</taxon>
        <taxon>Durusdinium</taxon>
    </lineage>
</organism>
<proteinExistence type="predicted"/>
<comment type="caution">
    <text evidence="1">The sequence shown here is derived from an EMBL/GenBank/DDBJ whole genome shotgun (WGS) entry which is preliminary data.</text>
</comment>
<keyword evidence="2" id="KW-1185">Reference proteome</keyword>